<dbReference type="PRINTS" id="PR02050">
    <property type="entry name" value="B14GALTRFASE"/>
</dbReference>
<dbReference type="InterPro" id="IPR003859">
    <property type="entry name" value="Galactosyl_T"/>
</dbReference>
<evidence type="ECO:0000256" key="10">
    <source>
        <dbReference type="ARBA" id="ARBA00023180"/>
    </source>
</evidence>
<evidence type="ECO:0000256" key="1">
    <source>
        <dbReference type="ARBA" id="ARBA00004606"/>
    </source>
</evidence>
<keyword evidence="10 11" id="KW-0325">Glycoprotein</keyword>
<evidence type="ECO:0000256" key="9">
    <source>
        <dbReference type="ARBA" id="ARBA00023136"/>
    </source>
</evidence>
<evidence type="ECO:0000256" key="8">
    <source>
        <dbReference type="ARBA" id="ARBA00022989"/>
    </source>
</evidence>
<evidence type="ECO:0000256" key="2">
    <source>
        <dbReference type="ARBA" id="ARBA00004922"/>
    </source>
</evidence>
<evidence type="ECO:0000256" key="3">
    <source>
        <dbReference type="ARBA" id="ARBA00005735"/>
    </source>
</evidence>
<accession>A0A6J7ZYM6</accession>
<sequence length="384" mass="44722">MEEMTKYLKRSIILLVLSLFFLSIHIQLAINFSVKKTAYHVVNRISRQIQERHFSRKISSTNKTGSMDNYRNKLYIVMNSPAGHASYVGNNENCTDIRDKTNCILSCPETSPKLVGRKTPYLFIPTTTKLKTALSWVKNGGRYSPYGCIPRHHVAVIIPFRDRDQHLKTFLYNIHPFLRRQQLDYGIYIIEQIGTSKFNRAMLMNIGYAESIKIHKYTCFVFHDVDLLPEDDRNSYTCTTQPRHLSAAVDKFKYRLPYKAIFGGASALSQSQLQSVNGFSNKFFGWGGEDDDMWNRLMHANFTVTRHSNKIARYTMLRHGKEKGNKHNTKRYKLLEDGYKRFKKDGLNSLTYNVVRIQINPLYTRISVDINEKEVMKVNAYFYT</sequence>
<dbReference type="GO" id="GO:0005794">
    <property type="term" value="C:Golgi apparatus"/>
    <property type="evidence" value="ECO:0007669"/>
    <property type="project" value="TreeGrafter"/>
</dbReference>
<dbReference type="PANTHER" id="PTHR19300:SF57">
    <property type="entry name" value="BETA-1,4-N-ACETYLGALACTOSAMINYLTRANSFERASE"/>
    <property type="match status" value="1"/>
</dbReference>
<evidence type="ECO:0000259" key="13">
    <source>
        <dbReference type="Pfam" id="PF13733"/>
    </source>
</evidence>
<dbReference type="AlphaFoldDB" id="A0A6J7ZYM6"/>
<dbReference type="GO" id="GO:0016020">
    <property type="term" value="C:membrane"/>
    <property type="evidence" value="ECO:0007669"/>
    <property type="project" value="UniProtKB-SubCell"/>
</dbReference>
<dbReference type="PANTHER" id="PTHR19300">
    <property type="entry name" value="BETA-1,4-GALACTOSYLTRANSFERASE"/>
    <property type="match status" value="1"/>
</dbReference>
<evidence type="ECO:0000313" key="15">
    <source>
        <dbReference type="Proteomes" id="UP000507470"/>
    </source>
</evidence>
<dbReference type="OrthoDB" id="10016069at2759"/>
<keyword evidence="9" id="KW-0472">Membrane</keyword>
<evidence type="ECO:0000256" key="6">
    <source>
        <dbReference type="ARBA" id="ARBA00022692"/>
    </source>
</evidence>
<feature type="domain" description="Galactosyltransferase N-terminal" evidence="13">
    <location>
        <begin position="107"/>
        <end position="239"/>
    </location>
</feature>
<dbReference type="SUPFAM" id="SSF53448">
    <property type="entry name" value="Nucleotide-diphospho-sugar transferases"/>
    <property type="match status" value="1"/>
</dbReference>
<dbReference type="GO" id="GO:0008378">
    <property type="term" value="F:galactosyltransferase activity"/>
    <property type="evidence" value="ECO:0007669"/>
    <property type="project" value="TreeGrafter"/>
</dbReference>
<dbReference type="InterPro" id="IPR027995">
    <property type="entry name" value="Galactosyl_T_N"/>
</dbReference>
<dbReference type="UniPathway" id="UPA00378"/>
<evidence type="ECO:0000256" key="4">
    <source>
        <dbReference type="ARBA" id="ARBA00022676"/>
    </source>
</evidence>
<dbReference type="InterPro" id="IPR027791">
    <property type="entry name" value="Galactosyl_T_C"/>
</dbReference>
<dbReference type="GO" id="GO:0006688">
    <property type="term" value="P:glycosphingolipid biosynthetic process"/>
    <property type="evidence" value="ECO:0007669"/>
    <property type="project" value="TreeGrafter"/>
</dbReference>
<keyword evidence="4 11" id="KW-0328">Glycosyltransferase</keyword>
<dbReference type="EC" id="2.4.1.-" evidence="11"/>
<name>A0A6J7ZYM6_MYTCO</name>
<keyword evidence="8" id="KW-1133">Transmembrane helix</keyword>
<reference evidence="14 15" key="1">
    <citation type="submission" date="2020-06" db="EMBL/GenBank/DDBJ databases">
        <authorList>
            <person name="Li R."/>
            <person name="Bekaert M."/>
        </authorList>
    </citation>
    <scope>NUCLEOTIDE SEQUENCE [LARGE SCALE GENOMIC DNA]</scope>
    <source>
        <strain evidence="15">wild</strain>
    </source>
</reference>
<evidence type="ECO:0000313" key="14">
    <source>
        <dbReference type="EMBL" id="CAC5357384.1"/>
    </source>
</evidence>
<dbReference type="Proteomes" id="UP000507470">
    <property type="component" value="Unassembled WGS sequence"/>
</dbReference>
<protein>
    <recommendedName>
        <fullName evidence="11">Beta-1,4-galactosyltransferase</fullName>
        <ecNumber evidence="11">2.4.1.-</ecNumber>
    </recommendedName>
</protein>
<evidence type="ECO:0000259" key="12">
    <source>
        <dbReference type="Pfam" id="PF02709"/>
    </source>
</evidence>
<keyword evidence="15" id="KW-1185">Reference proteome</keyword>
<keyword evidence="6" id="KW-0812">Transmembrane</keyword>
<comment type="subcellular location">
    <subcellularLocation>
        <location evidence="1">Membrane</location>
        <topology evidence="1">Single-pass type II membrane protein</topology>
    </subcellularLocation>
</comment>
<dbReference type="Pfam" id="PF13733">
    <property type="entry name" value="Glyco_transf_7N"/>
    <property type="match status" value="1"/>
</dbReference>
<dbReference type="Pfam" id="PF02709">
    <property type="entry name" value="Glyco_transf_7C"/>
    <property type="match status" value="1"/>
</dbReference>
<comment type="function">
    <text evidence="11">Catalyses the transfer of galactose onto proteins or lipids.</text>
</comment>
<dbReference type="CDD" id="cd00899">
    <property type="entry name" value="b4GalT"/>
    <property type="match status" value="1"/>
</dbReference>
<evidence type="ECO:0000256" key="11">
    <source>
        <dbReference type="RuleBase" id="RU368121"/>
    </source>
</evidence>
<feature type="domain" description="Galactosyltransferase C-terminal" evidence="12">
    <location>
        <begin position="243"/>
        <end position="319"/>
    </location>
</feature>
<dbReference type="Gene3D" id="3.90.550.10">
    <property type="entry name" value="Spore Coat Polysaccharide Biosynthesis Protein SpsA, Chain A"/>
    <property type="match status" value="1"/>
</dbReference>
<dbReference type="InterPro" id="IPR029044">
    <property type="entry name" value="Nucleotide-diphossugar_trans"/>
</dbReference>
<evidence type="ECO:0000256" key="7">
    <source>
        <dbReference type="ARBA" id="ARBA00022968"/>
    </source>
</evidence>
<keyword evidence="5 11" id="KW-0808">Transferase</keyword>
<organism evidence="14 15">
    <name type="scientific">Mytilus coruscus</name>
    <name type="common">Sea mussel</name>
    <dbReference type="NCBI Taxonomy" id="42192"/>
    <lineage>
        <taxon>Eukaryota</taxon>
        <taxon>Metazoa</taxon>
        <taxon>Spiralia</taxon>
        <taxon>Lophotrochozoa</taxon>
        <taxon>Mollusca</taxon>
        <taxon>Bivalvia</taxon>
        <taxon>Autobranchia</taxon>
        <taxon>Pteriomorphia</taxon>
        <taxon>Mytilida</taxon>
        <taxon>Mytiloidea</taxon>
        <taxon>Mytilidae</taxon>
        <taxon>Mytilinae</taxon>
        <taxon>Mytilus</taxon>
    </lineage>
</organism>
<dbReference type="GO" id="GO:0033842">
    <property type="term" value="F:N-acetyl-beta-glucosaminyl-derivative 4-beta-N-acetylgalactosaminyltransferase activity"/>
    <property type="evidence" value="ECO:0007669"/>
    <property type="project" value="TreeGrafter"/>
</dbReference>
<evidence type="ECO:0000256" key="5">
    <source>
        <dbReference type="ARBA" id="ARBA00022679"/>
    </source>
</evidence>
<keyword evidence="7 11" id="KW-0735">Signal-anchor</keyword>
<comment type="similarity">
    <text evidence="3 11">Belongs to the glycosyltransferase 7 family.</text>
</comment>
<gene>
    <name evidence="14" type="ORF">MCOR_1074</name>
</gene>
<dbReference type="EMBL" id="CACVKT020000204">
    <property type="protein sequence ID" value="CAC5357384.1"/>
    <property type="molecule type" value="Genomic_DNA"/>
</dbReference>
<proteinExistence type="inferred from homology"/>
<dbReference type="GO" id="GO:0005975">
    <property type="term" value="P:carbohydrate metabolic process"/>
    <property type="evidence" value="ECO:0007669"/>
    <property type="project" value="InterPro"/>
</dbReference>
<comment type="pathway">
    <text evidence="2 11">Protein modification; protein glycosylation.</text>
</comment>